<dbReference type="Proteomes" id="UP000282454">
    <property type="component" value="Unassembled WGS sequence"/>
</dbReference>
<dbReference type="RefSeq" id="WP_121393505.1">
    <property type="nucleotide sequence ID" value="NZ_RCDD01000005.1"/>
</dbReference>
<accession>A0A421AYH9</accession>
<proteinExistence type="predicted"/>
<protein>
    <submittedName>
        <fullName evidence="1">Uncharacterized protein</fullName>
    </submittedName>
</protein>
<sequence>MDFPEPTRIGHFKEVNVLAVYRWLVEPERPLVPRVADDPAPLVDALFSDDLCYCGRCTLLATDMRPCPAIEERAGIARQQFQELYPDFSVQTGWFTMPAYFTERWRAKEVVNRLIDLAPED</sequence>
<evidence type="ECO:0000313" key="1">
    <source>
        <dbReference type="EMBL" id="RLK54844.1"/>
    </source>
</evidence>
<reference evidence="1 2" key="1">
    <citation type="submission" date="2018-10" db="EMBL/GenBank/DDBJ databases">
        <title>Genomic Encyclopedia of Archaeal and Bacterial Type Strains, Phase II (KMG-II): from individual species to whole genera.</title>
        <authorList>
            <person name="Goeker M."/>
        </authorList>
    </citation>
    <scope>NUCLEOTIDE SEQUENCE [LARGE SCALE GENOMIC DNA]</scope>
    <source>
        <strain evidence="1 2">DSM 45657</strain>
    </source>
</reference>
<comment type="caution">
    <text evidence="1">The sequence shown here is derived from an EMBL/GenBank/DDBJ whole genome shotgun (WGS) entry which is preliminary data.</text>
</comment>
<organism evidence="1 2">
    <name type="scientific">Actinokineospora cianjurensis</name>
    <dbReference type="NCBI Taxonomy" id="585224"/>
    <lineage>
        <taxon>Bacteria</taxon>
        <taxon>Bacillati</taxon>
        <taxon>Actinomycetota</taxon>
        <taxon>Actinomycetes</taxon>
        <taxon>Pseudonocardiales</taxon>
        <taxon>Pseudonocardiaceae</taxon>
        <taxon>Actinokineospora</taxon>
    </lineage>
</organism>
<dbReference type="OrthoDB" id="3689690at2"/>
<dbReference type="EMBL" id="RCDD01000005">
    <property type="protein sequence ID" value="RLK54844.1"/>
    <property type="molecule type" value="Genomic_DNA"/>
</dbReference>
<evidence type="ECO:0000313" key="2">
    <source>
        <dbReference type="Proteomes" id="UP000282454"/>
    </source>
</evidence>
<dbReference type="AlphaFoldDB" id="A0A421AYH9"/>
<name>A0A421AYH9_9PSEU</name>
<keyword evidence="2" id="KW-1185">Reference proteome</keyword>
<gene>
    <name evidence="1" type="ORF">CLV68_5233</name>
</gene>